<name>A0A5P1EYN9_ASPOF</name>
<keyword evidence="2" id="KW-1133">Transmembrane helix</keyword>
<dbReference type="OMA" id="GERQYGV"/>
<evidence type="ECO:0000313" key="4">
    <source>
        <dbReference type="Proteomes" id="UP000243459"/>
    </source>
</evidence>
<reference evidence="4" key="1">
    <citation type="journal article" date="2017" name="Nat. Commun.">
        <title>The asparagus genome sheds light on the origin and evolution of a young Y chromosome.</title>
        <authorList>
            <person name="Harkess A."/>
            <person name="Zhou J."/>
            <person name="Xu C."/>
            <person name="Bowers J.E."/>
            <person name="Van der Hulst R."/>
            <person name="Ayyampalayam S."/>
            <person name="Mercati F."/>
            <person name="Riccardi P."/>
            <person name="McKain M.R."/>
            <person name="Kakrana A."/>
            <person name="Tang H."/>
            <person name="Ray J."/>
            <person name="Groenendijk J."/>
            <person name="Arikit S."/>
            <person name="Mathioni S.M."/>
            <person name="Nakano M."/>
            <person name="Shan H."/>
            <person name="Telgmann-Rauber A."/>
            <person name="Kanno A."/>
            <person name="Yue Z."/>
            <person name="Chen H."/>
            <person name="Li W."/>
            <person name="Chen Y."/>
            <person name="Xu X."/>
            <person name="Zhang Y."/>
            <person name="Luo S."/>
            <person name="Chen H."/>
            <person name="Gao J."/>
            <person name="Mao Z."/>
            <person name="Pires J.C."/>
            <person name="Luo M."/>
            <person name="Kudrna D."/>
            <person name="Wing R.A."/>
            <person name="Meyers B.C."/>
            <person name="Yi K."/>
            <person name="Kong H."/>
            <person name="Lavrijsen P."/>
            <person name="Sunseri F."/>
            <person name="Falavigna A."/>
            <person name="Ye Y."/>
            <person name="Leebens-Mack J.H."/>
            <person name="Chen G."/>
        </authorList>
    </citation>
    <scope>NUCLEOTIDE SEQUENCE [LARGE SCALE GENOMIC DNA]</scope>
    <source>
        <strain evidence="4">cv. DH0086</strain>
    </source>
</reference>
<keyword evidence="2" id="KW-0812">Transmembrane</keyword>
<dbReference type="Proteomes" id="UP000243459">
    <property type="component" value="Chromosome 4"/>
</dbReference>
<feature type="region of interest" description="Disordered" evidence="1">
    <location>
        <begin position="149"/>
        <end position="170"/>
    </location>
</feature>
<protein>
    <submittedName>
        <fullName evidence="3">Uncharacterized protein</fullName>
    </submittedName>
</protein>
<gene>
    <name evidence="3" type="ORF">A4U43_C04F4210</name>
</gene>
<accession>A0A5P1EYN9</accession>
<dbReference type="EMBL" id="CM007384">
    <property type="protein sequence ID" value="ONK71052.1"/>
    <property type="molecule type" value="Genomic_DNA"/>
</dbReference>
<dbReference type="AlphaFoldDB" id="A0A5P1EYN9"/>
<sequence length="170" mass="18155">MAALASSLISPQDLSFKWRSEDCSSKLLGQSFVNSNHLNLSLRPINTRRGKIGISKRQISVQAGLSGNGGRSSTASVFVGGFLLGGLIAGALGYVYAPKIGKALDGTDKKDLMRKLPKFIYDEDKALEKTRKVLEEKIAQLNSAIDGVSSELRADDAPNGAMPEEIESAT</sequence>
<evidence type="ECO:0000256" key="1">
    <source>
        <dbReference type="SAM" id="MobiDB-lite"/>
    </source>
</evidence>
<dbReference type="GO" id="GO:0009706">
    <property type="term" value="C:chloroplast inner membrane"/>
    <property type="evidence" value="ECO:0007669"/>
    <property type="project" value="TreeGrafter"/>
</dbReference>
<dbReference type="PANTHER" id="PTHR34048:SF5">
    <property type="entry name" value="INNER MEMBRANE LOCALIZED PROTEIN"/>
    <property type="match status" value="1"/>
</dbReference>
<evidence type="ECO:0000256" key="2">
    <source>
        <dbReference type="SAM" id="Phobius"/>
    </source>
</evidence>
<dbReference type="PANTHER" id="PTHR34048">
    <property type="entry name" value="LOW-DENSITY RECEPTOR-LIKE PROTEIN"/>
    <property type="match status" value="1"/>
</dbReference>
<keyword evidence="2" id="KW-0472">Membrane</keyword>
<feature type="transmembrane region" description="Helical" evidence="2">
    <location>
        <begin position="75"/>
        <end position="97"/>
    </location>
</feature>
<keyword evidence="4" id="KW-1185">Reference proteome</keyword>
<dbReference type="OrthoDB" id="1700403at2759"/>
<organism evidence="3 4">
    <name type="scientific">Asparagus officinalis</name>
    <name type="common">Garden asparagus</name>
    <dbReference type="NCBI Taxonomy" id="4686"/>
    <lineage>
        <taxon>Eukaryota</taxon>
        <taxon>Viridiplantae</taxon>
        <taxon>Streptophyta</taxon>
        <taxon>Embryophyta</taxon>
        <taxon>Tracheophyta</taxon>
        <taxon>Spermatophyta</taxon>
        <taxon>Magnoliopsida</taxon>
        <taxon>Liliopsida</taxon>
        <taxon>Asparagales</taxon>
        <taxon>Asparagaceae</taxon>
        <taxon>Asparagoideae</taxon>
        <taxon>Asparagus</taxon>
    </lineage>
</organism>
<dbReference type="InterPro" id="IPR040377">
    <property type="entry name" value="Ssl2009-like"/>
</dbReference>
<dbReference type="Gramene" id="ONK71052">
    <property type="protein sequence ID" value="ONK71052"/>
    <property type="gene ID" value="A4U43_C04F4210"/>
</dbReference>
<dbReference type="GO" id="GO:0009535">
    <property type="term" value="C:chloroplast thylakoid membrane"/>
    <property type="evidence" value="ECO:0007669"/>
    <property type="project" value="TreeGrafter"/>
</dbReference>
<proteinExistence type="predicted"/>
<evidence type="ECO:0000313" key="3">
    <source>
        <dbReference type="EMBL" id="ONK71052.1"/>
    </source>
</evidence>